<evidence type="ECO:0000256" key="8">
    <source>
        <dbReference type="ARBA" id="ARBA00023180"/>
    </source>
</evidence>
<name>A0A5N5X0E3_9EURO</name>
<dbReference type="Proteomes" id="UP000326565">
    <property type="component" value="Unassembled WGS sequence"/>
</dbReference>
<dbReference type="GO" id="GO:0005783">
    <property type="term" value="C:endoplasmic reticulum"/>
    <property type="evidence" value="ECO:0007669"/>
    <property type="project" value="TreeGrafter"/>
</dbReference>
<dbReference type="GO" id="GO:0004623">
    <property type="term" value="F:phospholipase A2 activity"/>
    <property type="evidence" value="ECO:0007669"/>
    <property type="project" value="TreeGrafter"/>
</dbReference>
<dbReference type="GO" id="GO:0046475">
    <property type="term" value="P:glycerophospholipid catabolic process"/>
    <property type="evidence" value="ECO:0007669"/>
    <property type="project" value="TreeGrafter"/>
</dbReference>
<gene>
    <name evidence="14" type="ORF">BDV29DRAFT_173968</name>
</gene>
<accession>A0A5N5X0E3</accession>
<feature type="chain" id="PRO_5024808275" description="Lysophospholipase" evidence="12">
    <location>
        <begin position="16"/>
        <end position="633"/>
    </location>
</feature>
<evidence type="ECO:0000256" key="5">
    <source>
        <dbReference type="ARBA" id="ARBA00022801"/>
    </source>
</evidence>
<dbReference type="EC" id="3.1.1.5" evidence="3 11"/>
<feature type="domain" description="PLA2c" evidence="13">
    <location>
        <begin position="37"/>
        <end position="593"/>
    </location>
</feature>
<comment type="similarity">
    <text evidence="2 11">Belongs to the lysophospholipase family.</text>
</comment>
<evidence type="ECO:0000259" key="13">
    <source>
        <dbReference type="PROSITE" id="PS51210"/>
    </source>
</evidence>
<dbReference type="SUPFAM" id="SSF52151">
    <property type="entry name" value="FabD/lysophospholipase-like"/>
    <property type="match status" value="1"/>
</dbReference>
<dbReference type="EMBL" id="ML732213">
    <property type="protein sequence ID" value="KAB8074221.1"/>
    <property type="molecule type" value="Genomic_DNA"/>
</dbReference>
<dbReference type="OrthoDB" id="4084751at2759"/>
<dbReference type="InterPro" id="IPR016035">
    <property type="entry name" value="Acyl_Trfase/lysoPLipase"/>
</dbReference>
<dbReference type="SMART" id="SM00022">
    <property type="entry name" value="PLAc"/>
    <property type="match status" value="1"/>
</dbReference>
<dbReference type="InterPro" id="IPR002642">
    <property type="entry name" value="LysoPLipase_cat_dom"/>
</dbReference>
<proteinExistence type="inferred from homology"/>
<evidence type="ECO:0000256" key="9">
    <source>
        <dbReference type="ARBA" id="ARBA00049531"/>
    </source>
</evidence>
<evidence type="ECO:0000256" key="11">
    <source>
        <dbReference type="RuleBase" id="RU362103"/>
    </source>
</evidence>
<dbReference type="PANTHER" id="PTHR10728">
    <property type="entry name" value="CYTOSOLIC PHOSPHOLIPASE A2"/>
    <property type="match status" value="1"/>
</dbReference>
<keyword evidence="6 10" id="KW-0442">Lipid degradation</keyword>
<comment type="function">
    <text evidence="1">Catalyzes the release of fatty acids from lysophospholipids.</text>
</comment>
<reference evidence="14 15" key="1">
    <citation type="submission" date="2019-04" db="EMBL/GenBank/DDBJ databases">
        <title>Friends and foes A comparative genomics study of 23 Aspergillus species from section Flavi.</title>
        <authorList>
            <consortium name="DOE Joint Genome Institute"/>
            <person name="Kjaerbolling I."/>
            <person name="Vesth T."/>
            <person name="Frisvad J.C."/>
            <person name="Nybo J.L."/>
            <person name="Theobald S."/>
            <person name="Kildgaard S."/>
            <person name="Isbrandt T."/>
            <person name="Kuo A."/>
            <person name="Sato A."/>
            <person name="Lyhne E.K."/>
            <person name="Kogle M.E."/>
            <person name="Wiebenga A."/>
            <person name="Kun R.S."/>
            <person name="Lubbers R.J."/>
            <person name="Makela M.R."/>
            <person name="Barry K."/>
            <person name="Chovatia M."/>
            <person name="Clum A."/>
            <person name="Daum C."/>
            <person name="Haridas S."/>
            <person name="He G."/>
            <person name="LaButti K."/>
            <person name="Lipzen A."/>
            <person name="Mondo S."/>
            <person name="Riley R."/>
            <person name="Salamov A."/>
            <person name="Simmons B.A."/>
            <person name="Magnuson J.K."/>
            <person name="Henrissat B."/>
            <person name="Mortensen U.H."/>
            <person name="Larsen T.O."/>
            <person name="Devries R.P."/>
            <person name="Grigoriev I.V."/>
            <person name="Machida M."/>
            <person name="Baker S.E."/>
            <person name="Andersen M.R."/>
        </authorList>
    </citation>
    <scope>NUCLEOTIDE SEQUENCE [LARGE SCALE GENOMIC DNA]</scope>
    <source>
        <strain evidence="14 15">CBS 151.66</strain>
    </source>
</reference>
<evidence type="ECO:0000256" key="10">
    <source>
        <dbReference type="PROSITE-ProRule" id="PRU00555"/>
    </source>
</evidence>
<dbReference type="FunFam" id="3.40.1090.10:FF:000010">
    <property type="entry name" value="Lysophospholipase"/>
    <property type="match status" value="1"/>
</dbReference>
<keyword evidence="5 10" id="KW-0378">Hydrolase</keyword>
<evidence type="ECO:0000256" key="6">
    <source>
        <dbReference type="ARBA" id="ARBA00022963"/>
    </source>
</evidence>
<evidence type="ECO:0000256" key="3">
    <source>
        <dbReference type="ARBA" id="ARBA00013274"/>
    </source>
</evidence>
<dbReference type="PANTHER" id="PTHR10728:SF33">
    <property type="entry name" value="LYSOPHOSPHOLIPASE 1-RELATED"/>
    <property type="match status" value="1"/>
</dbReference>
<dbReference type="Pfam" id="PF01735">
    <property type="entry name" value="PLA2_B"/>
    <property type="match status" value="1"/>
</dbReference>
<keyword evidence="15" id="KW-1185">Reference proteome</keyword>
<keyword evidence="8" id="KW-0325">Glycoprotein</keyword>
<dbReference type="PROSITE" id="PS51210">
    <property type="entry name" value="PLA2C"/>
    <property type="match status" value="1"/>
</dbReference>
<evidence type="ECO:0000313" key="14">
    <source>
        <dbReference type="EMBL" id="KAB8074221.1"/>
    </source>
</evidence>
<evidence type="ECO:0000256" key="2">
    <source>
        <dbReference type="ARBA" id="ARBA00008780"/>
    </source>
</evidence>
<dbReference type="Gene3D" id="3.40.1090.10">
    <property type="entry name" value="Cytosolic phospholipase A2 catalytic domain"/>
    <property type="match status" value="1"/>
</dbReference>
<feature type="signal peptide" evidence="12">
    <location>
        <begin position="1"/>
        <end position="15"/>
    </location>
</feature>
<keyword evidence="4 12" id="KW-0732">Signal</keyword>
<dbReference type="GO" id="GO:0005829">
    <property type="term" value="C:cytosol"/>
    <property type="evidence" value="ECO:0007669"/>
    <property type="project" value="TreeGrafter"/>
</dbReference>
<keyword evidence="7 10" id="KW-0443">Lipid metabolism</keyword>
<evidence type="ECO:0000313" key="15">
    <source>
        <dbReference type="Proteomes" id="UP000326565"/>
    </source>
</evidence>
<evidence type="ECO:0000256" key="7">
    <source>
        <dbReference type="ARBA" id="ARBA00023098"/>
    </source>
</evidence>
<organism evidence="14 15">
    <name type="scientific">Aspergillus leporis</name>
    <dbReference type="NCBI Taxonomy" id="41062"/>
    <lineage>
        <taxon>Eukaryota</taxon>
        <taxon>Fungi</taxon>
        <taxon>Dikarya</taxon>
        <taxon>Ascomycota</taxon>
        <taxon>Pezizomycotina</taxon>
        <taxon>Eurotiomycetes</taxon>
        <taxon>Eurotiomycetidae</taxon>
        <taxon>Eurotiales</taxon>
        <taxon>Aspergillaceae</taxon>
        <taxon>Aspergillus</taxon>
        <taxon>Aspergillus subgen. Circumdati</taxon>
    </lineage>
</organism>
<evidence type="ECO:0000256" key="1">
    <source>
        <dbReference type="ARBA" id="ARBA00002169"/>
    </source>
</evidence>
<evidence type="ECO:0000256" key="4">
    <source>
        <dbReference type="ARBA" id="ARBA00022729"/>
    </source>
</evidence>
<evidence type="ECO:0000256" key="12">
    <source>
        <dbReference type="SAM" id="SignalP"/>
    </source>
</evidence>
<comment type="catalytic activity">
    <reaction evidence="9 11">
        <text>a 1-acyl-sn-glycero-3-phosphocholine + H2O = sn-glycerol 3-phosphocholine + a fatty acid + H(+)</text>
        <dbReference type="Rhea" id="RHEA:15177"/>
        <dbReference type="ChEBI" id="CHEBI:15377"/>
        <dbReference type="ChEBI" id="CHEBI:15378"/>
        <dbReference type="ChEBI" id="CHEBI:16870"/>
        <dbReference type="ChEBI" id="CHEBI:28868"/>
        <dbReference type="ChEBI" id="CHEBI:58168"/>
        <dbReference type="EC" id="3.1.1.5"/>
    </reaction>
</comment>
<sequence>MIIVPLLTLAAGISAAPSVVPRALPNAPDGYAPDNVTCPVNRPRIRNAASLSSNETDWLKLRREETIQPMKDLLSRLNLSSFDTGAYIDRHSKNISNLPNIGISVSGGGYRALTNGAGAIKAFDSRTSNSTAVGQLGGLLQSATYVSGLSGGGWLLGSIFINNFTTIHDLQVDRRVWDFKNSILEGPDVKHFQLLTTASYWKDLHDAVKAKKEAGYDTSLTDYWGRALSYQFINSSTDDGGLSYTWSSIASMESFQQGKIPMPVLVADGRNPGETVIGSNSTVYEFNPWEFGTFDPSIFGFAPLEYLGSPFNNGQVPNDTSCVRGFDNAGFVMGTSSSLFNQFILRLNNTNIPEALKSALQSILQEISQDEDDIAIYSPNPFKGYCNHQYCDSPKATVAKAYSKSSELNVVDGGEDGQNIPLHPLIQPTRQVDVIFAVDSTANIHNWPSGKSLVRTYERSLNSTGIGNGSAFPSVPDPNTFVNLGLNNRPTFFGCDSKNLTGTAPLIVYLPNSPYTAQSNTSTFKLSYTNEERDSVITNGYNVVTRGNASVDSNWPSCVGCAILSRSAERTNTTLPEICTTCFNTYCWNGTINSTEPSGYEPVMALQKSAGNREQMHHTTAVVAFALAVIMII</sequence>
<protein>
    <recommendedName>
        <fullName evidence="3 11">Lysophospholipase</fullName>
        <ecNumber evidence="3 11">3.1.1.5</ecNumber>
    </recommendedName>
</protein>
<dbReference type="GO" id="GO:0004622">
    <property type="term" value="F:phosphatidylcholine lysophospholipase activity"/>
    <property type="evidence" value="ECO:0007669"/>
    <property type="project" value="UniProtKB-EC"/>
</dbReference>
<dbReference type="AlphaFoldDB" id="A0A5N5X0E3"/>